<evidence type="ECO:0000313" key="2">
    <source>
        <dbReference type="Proteomes" id="UP000595437"/>
    </source>
</evidence>
<gene>
    <name evidence="1" type="ORF">FKW44_017714</name>
</gene>
<dbReference type="AlphaFoldDB" id="A0A7T8GTY8"/>
<reference evidence="2" key="1">
    <citation type="submission" date="2021-01" db="EMBL/GenBank/DDBJ databases">
        <title>Caligus Genome Assembly.</title>
        <authorList>
            <person name="Gallardo-Escarate C."/>
        </authorList>
    </citation>
    <scope>NUCLEOTIDE SEQUENCE [LARGE SCALE GENOMIC DNA]</scope>
</reference>
<dbReference type="OrthoDB" id="6369905at2759"/>
<name>A0A7T8GTY8_CALRO</name>
<dbReference type="EMBL" id="CP045901">
    <property type="protein sequence ID" value="QQP37446.1"/>
    <property type="molecule type" value="Genomic_DNA"/>
</dbReference>
<organism evidence="1 2">
    <name type="scientific">Caligus rogercresseyi</name>
    <name type="common">Sea louse</name>
    <dbReference type="NCBI Taxonomy" id="217165"/>
    <lineage>
        <taxon>Eukaryota</taxon>
        <taxon>Metazoa</taxon>
        <taxon>Ecdysozoa</taxon>
        <taxon>Arthropoda</taxon>
        <taxon>Crustacea</taxon>
        <taxon>Multicrustacea</taxon>
        <taxon>Hexanauplia</taxon>
        <taxon>Copepoda</taxon>
        <taxon>Siphonostomatoida</taxon>
        <taxon>Caligidae</taxon>
        <taxon>Caligus</taxon>
    </lineage>
</organism>
<proteinExistence type="predicted"/>
<protein>
    <submittedName>
        <fullName evidence="1">Cytochrome b-c1 complex subunit 2 mitochondrial</fullName>
    </submittedName>
</protein>
<evidence type="ECO:0000313" key="1">
    <source>
        <dbReference type="EMBL" id="QQP37446.1"/>
    </source>
</evidence>
<dbReference type="Proteomes" id="UP000595437">
    <property type="component" value="Chromosome 12"/>
</dbReference>
<keyword evidence="2" id="KW-1185">Reference proteome</keyword>
<sequence length="152" mass="16094">MATTGLRVVSSRGFATSKEGITKLPNGLSVLSVPDSRGPGLLRLAVASGSRFEKYENLGASHALRAGAGLTSGGQHLLWAHEGAPTVRGGPGRGARKGNHELYPHGITKRGLRYDEKGGNAELMKCLSSFEHVPHARCLILESPYNEVIIAL</sequence>
<accession>A0A7T8GTY8</accession>